<accession>A0A0A2ERR5</accession>
<dbReference type="Proteomes" id="UP000030125">
    <property type="component" value="Unassembled WGS sequence"/>
</dbReference>
<dbReference type="EMBL" id="JQJD01000043">
    <property type="protein sequence ID" value="KGN80190.1"/>
    <property type="molecule type" value="Genomic_DNA"/>
</dbReference>
<dbReference type="GO" id="GO:0009279">
    <property type="term" value="C:cell outer membrane"/>
    <property type="evidence" value="ECO:0007669"/>
    <property type="project" value="UniProtKB-SubCell"/>
</dbReference>
<evidence type="ECO:0000256" key="4">
    <source>
        <dbReference type="ARBA" id="ARBA00023136"/>
    </source>
</evidence>
<dbReference type="AlphaFoldDB" id="A0A0A2ERR5"/>
<keyword evidence="4" id="KW-0472">Membrane</keyword>
<dbReference type="Pfam" id="PF14322">
    <property type="entry name" value="SusD-like_3"/>
    <property type="match status" value="1"/>
</dbReference>
<sequence>MKTNILLSTIISVVALCMVSCDDFLSKAPSKEENLEIKTVEQLEALIANHNSKSKSIESNKIALYSSDNFEYSKELYKTPKQIMPSMALYQYYTWNMELASDDSNDTGWGDYFDRIYNANLIINEIDKASGRDDDKRRLKAEAHFIRAHNYLSLASIYCLPYGPATKQEDGLPLKRSTSFEERLDRVSLEETYDFIENDIKEALKIDVSLYRDDLRRTWRANKAAACALASRFYLLKGMYAEAEKYADMALKEDDTLIDYTSGVISQKAEVGLDENMMPIMITFPSTWTNRIDDLTFSRETDMYYQKSIITFVDLCWLIPSRRLLNLYDQEHDLRYRYFIVPQFSYTLLVRGAFPGYCTYNHEITSGLSVAEMLLIKAECMVRTGQNLAGAMDVLNKLRDKRISKDAPAEVRFLSASDKQEALRLVLDERSREMPFTMRWNDIRRCNFNEDPSDDITITRSFYEMDAYKVKDDQPKEYTLAPGSRRYAAPIPKNEITSAQGVIKQNRY</sequence>
<dbReference type="InterPro" id="IPR011990">
    <property type="entry name" value="TPR-like_helical_dom_sf"/>
</dbReference>
<dbReference type="STRING" id="36874.HQ34_00360"/>
<dbReference type="RefSeq" id="WP_036851679.1">
    <property type="nucleotide sequence ID" value="NZ_JQJD01000043.1"/>
</dbReference>
<evidence type="ECO:0008006" key="10">
    <source>
        <dbReference type="Google" id="ProtNLM"/>
    </source>
</evidence>
<keyword evidence="9" id="KW-1185">Reference proteome</keyword>
<dbReference type="Pfam" id="PF07980">
    <property type="entry name" value="SusD_RagB"/>
    <property type="match status" value="1"/>
</dbReference>
<evidence type="ECO:0000259" key="7">
    <source>
        <dbReference type="Pfam" id="PF14322"/>
    </source>
</evidence>
<evidence type="ECO:0000256" key="5">
    <source>
        <dbReference type="ARBA" id="ARBA00023237"/>
    </source>
</evidence>
<comment type="caution">
    <text evidence="8">The sequence shown here is derived from an EMBL/GenBank/DDBJ whole genome shotgun (WGS) entry which is preliminary data.</text>
</comment>
<evidence type="ECO:0000256" key="2">
    <source>
        <dbReference type="ARBA" id="ARBA00006275"/>
    </source>
</evidence>
<dbReference type="InterPro" id="IPR033985">
    <property type="entry name" value="SusD-like_N"/>
</dbReference>
<feature type="domain" description="SusD-like N-terminal" evidence="7">
    <location>
        <begin position="23"/>
        <end position="235"/>
    </location>
</feature>
<comment type="similarity">
    <text evidence="2">Belongs to the SusD family.</text>
</comment>
<keyword evidence="5" id="KW-0998">Cell outer membrane</keyword>
<proteinExistence type="inferred from homology"/>
<dbReference type="OrthoDB" id="5694214at2"/>
<dbReference type="eggNOG" id="COG1834">
    <property type="taxonomic scope" value="Bacteria"/>
</dbReference>
<dbReference type="InterPro" id="IPR012944">
    <property type="entry name" value="SusD_RagB_dom"/>
</dbReference>
<evidence type="ECO:0000313" key="9">
    <source>
        <dbReference type="Proteomes" id="UP000030125"/>
    </source>
</evidence>
<feature type="domain" description="RagB/SusD" evidence="6">
    <location>
        <begin position="371"/>
        <end position="506"/>
    </location>
</feature>
<dbReference type="SUPFAM" id="SSF48452">
    <property type="entry name" value="TPR-like"/>
    <property type="match status" value="1"/>
</dbReference>
<comment type="subcellular location">
    <subcellularLocation>
        <location evidence="1">Cell outer membrane</location>
    </subcellularLocation>
</comment>
<keyword evidence="3" id="KW-0732">Signal</keyword>
<evidence type="ECO:0000313" key="8">
    <source>
        <dbReference type="EMBL" id="KGN80190.1"/>
    </source>
</evidence>
<evidence type="ECO:0000256" key="3">
    <source>
        <dbReference type="ARBA" id="ARBA00022729"/>
    </source>
</evidence>
<protein>
    <recommendedName>
        <fullName evidence="10">SusD family protein</fullName>
    </recommendedName>
</protein>
<gene>
    <name evidence="8" type="ORF">HQ35_05665</name>
</gene>
<evidence type="ECO:0000259" key="6">
    <source>
        <dbReference type="Pfam" id="PF07980"/>
    </source>
</evidence>
<dbReference type="Gene3D" id="1.25.40.390">
    <property type="match status" value="1"/>
</dbReference>
<reference evidence="8 9" key="1">
    <citation type="submission" date="2014-08" db="EMBL/GenBank/DDBJ databases">
        <title>Porphyromonas cangingivalis strain:COT-109_OH1386 Genome sequencing.</title>
        <authorList>
            <person name="Wallis C."/>
            <person name="Deusch O."/>
            <person name="O'Flynn C."/>
            <person name="Davis I."/>
            <person name="Jospin G."/>
            <person name="Darling A.E."/>
            <person name="Coil D.A."/>
            <person name="Alexiev A."/>
            <person name="Horsfall A."/>
            <person name="Kirkwood N."/>
            <person name="Harris S."/>
            <person name="Eisen J.A."/>
        </authorList>
    </citation>
    <scope>NUCLEOTIDE SEQUENCE [LARGE SCALE GENOMIC DNA]</scope>
    <source>
        <strain evidence="9">COT-109 OH1386</strain>
    </source>
</reference>
<evidence type="ECO:0000256" key="1">
    <source>
        <dbReference type="ARBA" id="ARBA00004442"/>
    </source>
</evidence>
<name>A0A0A2ERR5_PORCN</name>
<organism evidence="8 9">
    <name type="scientific">Porphyromonas cangingivalis</name>
    <dbReference type="NCBI Taxonomy" id="36874"/>
    <lineage>
        <taxon>Bacteria</taxon>
        <taxon>Pseudomonadati</taxon>
        <taxon>Bacteroidota</taxon>
        <taxon>Bacteroidia</taxon>
        <taxon>Bacteroidales</taxon>
        <taxon>Porphyromonadaceae</taxon>
        <taxon>Porphyromonas</taxon>
    </lineage>
</organism>